<feature type="region of interest" description="Disordered" evidence="1">
    <location>
        <begin position="1"/>
        <end position="138"/>
    </location>
</feature>
<feature type="compositionally biased region" description="Basic and acidic residues" evidence="1">
    <location>
        <begin position="100"/>
        <end position="126"/>
    </location>
</feature>
<name>A0A8H3EJQ4_9LECA</name>
<reference evidence="2" key="1">
    <citation type="submission" date="2021-03" db="EMBL/GenBank/DDBJ databases">
        <authorList>
            <person name="Tagirdzhanova G."/>
        </authorList>
    </citation>
    <scope>NUCLEOTIDE SEQUENCE</scope>
</reference>
<dbReference type="Proteomes" id="UP000664534">
    <property type="component" value="Unassembled WGS sequence"/>
</dbReference>
<keyword evidence="3" id="KW-1185">Reference proteome</keyword>
<organism evidence="2 3">
    <name type="scientific">Imshaugia aleurites</name>
    <dbReference type="NCBI Taxonomy" id="172621"/>
    <lineage>
        <taxon>Eukaryota</taxon>
        <taxon>Fungi</taxon>
        <taxon>Dikarya</taxon>
        <taxon>Ascomycota</taxon>
        <taxon>Pezizomycotina</taxon>
        <taxon>Lecanoromycetes</taxon>
        <taxon>OSLEUM clade</taxon>
        <taxon>Lecanoromycetidae</taxon>
        <taxon>Lecanorales</taxon>
        <taxon>Lecanorineae</taxon>
        <taxon>Parmeliaceae</taxon>
        <taxon>Imshaugia</taxon>
    </lineage>
</organism>
<dbReference type="OrthoDB" id="5423330at2759"/>
<evidence type="ECO:0000313" key="3">
    <source>
        <dbReference type="Proteomes" id="UP000664534"/>
    </source>
</evidence>
<evidence type="ECO:0000256" key="1">
    <source>
        <dbReference type="SAM" id="MobiDB-lite"/>
    </source>
</evidence>
<proteinExistence type="predicted"/>
<accession>A0A8H3EJQ4</accession>
<feature type="compositionally biased region" description="Low complexity" evidence="1">
    <location>
        <begin position="1"/>
        <end position="96"/>
    </location>
</feature>
<dbReference type="AlphaFoldDB" id="A0A8H3EJQ4"/>
<comment type="caution">
    <text evidence="2">The sequence shown here is derived from an EMBL/GenBank/DDBJ whole genome shotgun (WGS) entry which is preliminary data.</text>
</comment>
<gene>
    <name evidence="2" type="ORF">IMSHALPRED_005373</name>
</gene>
<sequence>MSQYGQQQQYGQQGGQDDYSQQAPGQGYGQQDDQGYDQQQQGGDQYGQPDQNGYGQDQQDQQDPSQQDPSQPGFGQPGQQGRQPPTKRPGQPGQQGAMTKKPEAGKPGELKKPDEEEGKDGKEMAHKLASKSGRKYDKNHHNAMYHQGKVAAAGFTPEHMESFIHLGTYALGALSNQHGLAPDAPAPEGQE</sequence>
<dbReference type="EMBL" id="CAJPDT010000003">
    <property type="protein sequence ID" value="CAF9906855.1"/>
    <property type="molecule type" value="Genomic_DNA"/>
</dbReference>
<protein>
    <submittedName>
        <fullName evidence="2">Uncharacterized protein</fullName>
    </submittedName>
</protein>
<evidence type="ECO:0000313" key="2">
    <source>
        <dbReference type="EMBL" id="CAF9906855.1"/>
    </source>
</evidence>